<dbReference type="GeneID" id="15011122"/>
<keyword evidence="2" id="KW-1185">Reference proteome</keyword>
<gene>
    <name evidence="1" type="ORF">SWZG_00211</name>
</gene>
<sequence>MLYNTFIQGKPPMTVTKTYRIRVETYDGCTTIWYETSRAKRATDLIVNRVYNQLCGLNIKEVEATLSVPVSKVS</sequence>
<dbReference type="OrthoDB" id="25811at10239"/>
<evidence type="ECO:0000313" key="1">
    <source>
        <dbReference type="EMBL" id="AGH31717.1"/>
    </source>
</evidence>
<dbReference type="EMBL" id="HQ633071">
    <property type="protein sequence ID" value="AGH31717.1"/>
    <property type="molecule type" value="Genomic_DNA"/>
</dbReference>
<evidence type="ECO:0000313" key="2">
    <source>
        <dbReference type="Proteomes" id="UP000201252"/>
    </source>
</evidence>
<reference evidence="1 2" key="1">
    <citation type="submission" date="2010-10" db="EMBL/GenBank/DDBJ databases">
        <title>The Genome Sequence of Synechococcus phage S-SKS1.</title>
        <authorList>
            <consortium name="The Broad Institute Genome Sequencing Platform"/>
            <person name="Henn M.R."/>
            <person name="Clokie M."/>
            <person name="Levin J."/>
            <person name="Malboeuf C."/>
            <person name="Casali M."/>
            <person name="Russ C."/>
            <person name="Lennon N."/>
            <person name="Chapman S.B."/>
            <person name="Erlich R."/>
            <person name="Young S.K."/>
            <person name="Yandava C."/>
            <person name="Zeng Q."/>
            <person name="Alvarado L."/>
            <person name="Anderson S."/>
            <person name="Berlin A."/>
            <person name="Chen Z."/>
            <person name="Freedman E."/>
            <person name="Gellesch M."/>
            <person name="Goldberg J."/>
            <person name="Green L."/>
            <person name="Griggs A."/>
            <person name="Gujja S."/>
            <person name="Heilman E.R."/>
            <person name="Heiman D."/>
            <person name="Hollinger A."/>
            <person name="Howarth C."/>
            <person name="Larson L."/>
            <person name="Mehta T."/>
            <person name="Pearson M."/>
            <person name="Roberts A."/>
            <person name="Ryan E."/>
            <person name="Saif S."/>
            <person name="Shea T."/>
            <person name="Shenoy N."/>
            <person name="Sisk P."/>
            <person name="Stolte C."/>
            <person name="Sykes S."/>
            <person name="White J."/>
            <person name="Haas B."/>
            <person name="Nusbaum C."/>
            <person name="Birren B."/>
        </authorList>
    </citation>
    <scope>NUCLEOTIDE SEQUENCE [LARGE SCALE GENOMIC DNA]</scope>
</reference>
<name>M4R1T8_9CAUD</name>
<protein>
    <submittedName>
        <fullName evidence="1">Uncharacterized protein</fullName>
    </submittedName>
</protein>
<dbReference type="KEGG" id="vg:15011122"/>
<organism evidence="1 2">
    <name type="scientific">Synechococcus phage S-SKS1</name>
    <dbReference type="NCBI Taxonomy" id="754042"/>
    <lineage>
        <taxon>Viruses</taxon>
        <taxon>Duplodnaviria</taxon>
        <taxon>Heunggongvirae</taxon>
        <taxon>Uroviricota</taxon>
        <taxon>Caudoviricetes</taxon>
        <taxon>Llyrvirus</taxon>
        <taxon>Llyrvirus SSKS1</taxon>
    </lineage>
</organism>
<dbReference type="Proteomes" id="UP000201252">
    <property type="component" value="Segment"/>
</dbReference>
<dbReference type="RefSeq" id="YP_007674569.1">
    <property type="nucleotide sequence ID" value="NC_020851.1"/>
</dbReference>
<proteinExistence type="predicted"/>
<accession>M4R1T8</accession>